<keyword evidence="10" id="KW-1133">Transmembrane helix</keyword>
<feature type="domain" description="Signal transduction histidine kinase subgroup 3 dimerisation and phosphoacceptor" evidence="12">
    <location>
        <begin position="190"/>
        <end position="256"/>
    </location>
</feature>
<evidence type="ECO:0000256" key="8">
    <source>
        <dbReference type="ARBA" id="ARBA00023012"/>
    </source>
</evidence>
<dbReference type="Pfam" id="PF02518">
    <property type="entry name" value="HATPase_c"/>
    <property type="match status" value="1"/>
</dbReference>
<keyword evidence="9" id="KW-0175">Coiled coil</keyword>
<proteinExistence type="predicted"/>
<reference evidence="13" key="1">
    <citation type="submission" date="2018-08" db="EMBL/GenBank/DDBJ databases">
        <title>Murine metabolic-syndrome-specific gut microbial biobank.</title>
        <authorList>
            <person name="Liu C."/>
        </authorList>
    </citation>
    <scope>NUCLEOTIDE SEQUENCE [LARGE SCALE GENOMIC DNA]</scope>
    <source>
        <strain evidence="13">Z82</strain>
    </source>
</reference>
<evidence type="ECO:0000256" key="9">
    <source>
        <dbReference type="SAM" id="Coils"/>
    </source>
</evidence>
<dbReference type="InterPro" id="IPR050482">
    <property type="entry name" value="Sensor_HK_TwoCompSys"/>
</dbReference>
<feature type="transmembrane region" description="Helical" evidence="10">
    <location>
        <begin position="133"/>
        <end position="156"/>
    </location>
</feature>
<dbReference type="Gene3D" id="3.30.565.10">
    <property type="entry name" value="Histidine kinase-like ATPase, C-terminal domain"/>
    <property type="match status" value="1"/>
</dbReference>
<dbReference type="InterPro" id="IPR003594">
    <property type="entry name" value="HATPase_dom"/>
</dbReference>
<accession>A0A7C9N8C6</accession>
<feature type="transmembrane region" description="Helical" evidence="10">
    <location>
        <begin position="6"/>
        <end position="31"/>
    </location>
</feature>
<evidence type="ECO:0000256" key="10">
    <source>
        <dbReference type="SAM" id="Phobius"/>
    </source>
</evidence>
<feature type="domain" description="Histidine kinase/HSP90-like ATPase" evidence="11">
    <location>
        <begin position="303"/>
        <end position="398"/>
    </location>
</feature>
<dbReference type="GO" id="GO:0046983">
    <property type="term" value="F:protein dimerization activity"/>
    <property type="evidence" value="ECO:0007669"/>
    <property type="project" value="InterPro"/>
</dbReference>
<keyword evidence="6 13" id="KW-0418">Kinase</keyword>
<feature type="coiled-coil region" evidence="9">
    <location>
        <begin position="165"/>
        <end position="192"/>
    </location>
</feature>
<comment type="caution">
    <text evidence="13">The sequence shown here is derived from an EMBL/GenBank/DDBJ whole genome shotgun (WGS) entry which is preliminary data.</text>
</comment>
<keyword evidence="4" id="KW-0808">Transferase</keyword>
<dbReference type="PANTHER" id="PTHR24421:SF10">
    <property type="entry name" value="NITRATE_NITRITE SENSOR PROTEIN NARQ"/>
    <property type="match status" value="1"/>
</dbReference>
<dbReference type="SUPFAM" id="SSF55874">
    <property type="entry name" value="ATPase domain of HSP90 chaperone/DNA topoisomerase II/histidine kinase"/>
    <property type="match status" value="1"/>
</dbReference>
<dbReference type="EMBL" id="QWKH01000013">
    <property type="protein sequence ID" value="NBI34065.1"/>
    <property type="molecule type" value="Genomic_DNA"/>
</dbReference>
<dbReference type="InterPro" id="IPR011712">
    <property type="entry name" value="Sig_transdc_His_kin_sub3_dim/P"/>
</dbReference>
<sequence>MRRWLADVAIAAGAFLFGWGQLMLTASSIIIQDVALRQYLGTLSITPSPQVVVALALTVLPVVFRRIAPWTVFATSTLAFLVAQSYFAGISFMAVGPMVALYTIAFQKGLPKAVVAGVTAGAAIFVLQDPDQALTLAFFTRFQNIALLAASLLAGWAMRTRNAYVRAVEERAEAAERTREEEAAKRVEAERVLIAREVHDITAHSLSAVSIQAAAAERLIDTNPAAAKEVIATVRATSRQALGDIRSMIGVLRHGDEPAERTPAQGTDQLEDIANYLRGAGLTVTFDESGYHRDQVPAHVDMALFGIAREASTNIVKHGGATAVSLVLESSDDNATLVIHDNGRGAGVALESSRLPEARDGQGHGIQGMAERVHVLGGIFHAGDDADGFTVEATVPFERE</sequence>
<evidence type="ECO:0000259" key="11">
    <source>
        <dbReference type="Pfam" id="PF02518"/>
    </source>
</evidence>
<dbReference type="GO" id="GO:0000155">
    <property type="term" value="F:phosphorelay sensor kinase activity"/>
    <property type="evidence" value="ECO:0007669"/>
    <property type="project" value="InterPro"/>
</dbReference>
<evidence type="ECO:0000256" key="4">
    <source>
        <dbReference type="ARBA" id="ARBA00022679"/>
    </source>
</evidence>
<dbReference type="InterPro" id="IPR036890">
    <property type="entry name" value="HATPase_C_sf"/>
</dbReference>
<evidence type="ECO:0000256" key="6">
    <source>
        <dbReference type="ARBA" id="ARBA00022777"/>
    </source>
</evidence>
<protein>
    <recommendedName>
        <fullName evidence="2">histidine kinase</fullName>
        <ecNumber evidence="2">2.7.13.3</ecNumber>
    </recommendedName>
</protein>
<evidence type="ECO:0000256" key="1">
    <source>
        <dbReference type="ARBA" id="ARBA00000085"/>
    </source>
</evidence>
<dbReference type="Pfam" id="PF07730">
    <property type="entry name" value="HisKA_3"/>
    <property type="match status" value="1"/>
</dbReference>
<evidence type="ECO:0000256" key="5">
    <source>
        <dbReference type="ARBA" id="ARBA00022741"/>
    </source>
</evidence>
<evidence type="ECO:0000256" key="2">
    <source>
        <dbReference type="ARBA" id="ARBA00012438"/>
    </source>
</evidence>
<feature type="transmembrane region" description="Helical" evidence="10">
    <location>
        <begin position="51"/>
        <end position="68"/>
    </location>
</feature>
<feature type="transmembrane region" description="Helical" evidence="10">
    <location>
        <begin position="80"/>
        <end position="102"/>
    </location>
</feature>
<comment type="catalytic activity">
    <reaction evidence="1">
        <text>ATP + protein L-histidine = ADP + protein N-phospho-L-histidine.</text>
        <dbReference type="EC" id="2.7.13.3"/>
    </reaction>
</comment>
<dbReference type="AlphaFoldDB" id="A0A7C9N8C6"/>
<evidence type="ECO:0000259" key="12">
    <source>
        <dbReference type="Pfam" id="PF07730"/>
    </source>
</evidence>
<keyword evidence="3" id="KW-0597">Phosphoprotein</keyword>
<dbReference type="EC" id="2.7.13.3" evidence="2"/>
<evidence type="ECO:0000256" key="3">
    <source>
        <dbReference type="ARBA" id="ARBA00022553"/>
    </source>
</evidence>
<dbReference type="GO" id="GO:0005524">
    <property type="term" value="F:ATP binding"/>
    <property type="evidence" value="ECO:0007669"/>
    <property type="project" value="UniProtKB-KW"/>
</dbReference>
<name>A0A7C9N8C6_9BACT</name>
<evidence type="ECO:0000256" key="7">
    <source>
        <dbReference type="ARBA" id="ARBA00022840"/>
    </source>
</evidence>
<dbReference type="PANTHER" id="PTHR24421">
    <property type="entry name" value="NITRATE/NITRITE SENSOR PROTEIN NARX-RELATED"/>
    <property type="match status" value="1"/>
</dbReference>
<keyword evidence="10" id="KW-0472">Membrane</keyword>
<organism evidence="13">
    <name type="scientific">Muribaculaceae bacterium Z82</name>
    <dbReference type="NCBI Taxonomy" id="2304548"/>
    <lineage>
        <taxon>Bacteria</taxon>
        <taxon>Pseudomonadati</taxon>
        <taxon>Bacteroidota</taxon>
        <taxon>Bacteroidia</taxon>
        <taxon>Bacteroidales</taxon>
        <taxon>Muribaculaceae</taxon>
    </lineage>
</organism>
<dbReference type="Gene3D" id="1.20.5.1930">
    <property type="match status" value="1"/>
</dbReference>
<keyword evidence="10" id="KW-0812">Transmembrane</keyword>
<keyword evidence="8" id="KW-0902">Two-component regulatory system</keyword>
<dbReference type="CDD" id="cd16917">
    <property type="entry name" value="HATPase_UhpB-NarQ-NarX-like"/>
    <property type="match status" value="1"/>
</dbReference>
<evidence type="ECO:0000313" key="13">
    <source>
        <dbReference type="EMBL" id="NBI34065.1"/>
    </source>
</evidence>
<dbReference type="GO" id="GO:0016020">
    <property type="term" value="C:membrane"/>
    <property type="evidence" value="ECO:0007669"/>
    <property type="project" value="InterPro"/>
</dbReference>
<gene>
    <name evidence="13" type="ORF">D1639_03265</name>
</gene>
<keyword evidence="5" id="KW-0547">Nucleotide-binding</keyword>
<keyword evidence="7" id="KW-0067">ATP-binding</keyword>